<evidence type="ECO:0000256" key="4">
    <source>
        <dbReference type="ARBA" id="ARBA00022989"/>
    </source>
</evidence>
<feature type="transmembrane region" description="Helical" evidence="7">
    <location>
        <begin position="281"/>
        <end position="303"/>
    </location>
</feature>
<keyword evidence="6" id="KW-0325">Glycoprotein</keyword>
<feature type="transmembrane region" description="Helical" evidence="7">
    <location>
        <begin position="789"/>
        <end position="812"/>
    </location>
</feature>
<feature type="transmembrane region" description="Helical" evidence="7">
    <location>
        <begin position="688"/>
        <end position="709"/>
    </location>
</feature>
<feature type="transmembrane region" description="Helical" evidence="7">
    <location>
        <begin position="253"/>
        <end position="274"/>
    </location>
</feature>
<keyword evidence="5 7" id="KW-0472">Membrane</keyword>
<keyword evidence="3 7" id="KW-0812">Transmembrane</keyword>
<feature type="transmembrane region" description="Helical" evidence="7">
    <location>
        <begin position="354"/>
        <end position="375"/>
    </location>
</feature>
<feature type="transmembrane region" description="Helical" evidence="7">
    <location>
        <begin position="654"/>
        <end position="681"/>
    </location>
</feature>
<comment type="subcellular location">
    <subcellularLocation>
        <location evidence="1">Membrane</location>
        <topology evidence="1">Multi-pass membrane protein</topology>
    </subcellularLocation>
</comment>
<evidence type="ECO:0000259" key="8">
    <source>
        <dbReference type="PROSITE" id="PS50156"/>
    </source>
</evidence>
<evidence type="ECO:0000256" key="2">
    <source>
        <dbReference type="ARBA" id="ARBA00005585"/>
    </source>
</evidence>
<evidence type="ECO:0000313" key="10">
    <source>
        <dbReference type="Proteomes" id="UP001235939"/>
    </source>
</evidence>
<organism evidence="9 10">
    <name type="scientific">Cordylochernes scorpioides</name>
    <dbReference type="NCBI Taxonomy" id="51811"/>
    <lineage>
        <taxon>Eukaryota</taxon>
        <taxon>Metazoa</taxon>
        <taxon>Ecdysozoa</taxon>
        <taxon>Arthropoda</taxon>
        <taxon>Chelicerata</taxon>
        <taxon>Arachnida</taxon>
        <taxon>Pseudoscorpiones</taxon>
        <taxon>Cheliferoidea</taxon>
        <taxon>Chernetidae</taxon>
        <taxon>Cordylochernes</taxon>
    </lineage>
</organism>
<protein>
    <submittedName>
        <fullName evidence="9">Daf-6</fullName>
    </submittedName>
</protein>
<evidence type="ECO:0000256" key="1">
    <source>
        <dbReference type="ARBA" id="ARBA00004141"/>
    </source>
</evidence>
<sequence>MKLNGVQKFVGAFFERLARATVARPLLFICIPALVTISLGMAVFIYKMPLEINNDPEYLYSPFNGRARVDRAAIEDRFPPELVTDPTRKTRFGKFGRVIVEPRDGGSVLRDEILQDVLKADKLIQEISINGSSYRDICARNTKNECYPNVILSKLEKLKAGNIRYPIEKNGFEFNYYGNVLGGVELDSEGKVKSAKVIGLMYYMKPDSKLSEEWEKKFIEYLGEIDLPRVNLYRYASSTLQETLSNDAKKAPYYFSFAILILMTFCVLTCTMFDCVQSKPLLGLLGSLSSSMAVGAALSLMLLLGVEFISINLVIPFVLLGIGMDDTFVLLAAWRRTERSQSLEKRLSEAYKHAGVSITVTSLTNMTSFLITFFGGCMTYCIRAEHNNLHALTCRPAVPRSRAGHHSKLFQLLCTGGQDPANPDHPLDNKAHAGMVFFRDVFGKCLSLGWVKCIIILVFGLYLAGAGYGCSQIQEGLELSDLFGDDSYATNFTLKETAYLNQHLARIQIVIDQRLDYSDPKVQADVEYMLQHLESSRYIADSSLTESWLRAFREFAEDPRSRFWTRGFNLTNKADFIRCLRFVFFKFPPASRYKGDIIFNDNYTEIIATRYFTQTNQTRNSVGLKNAMQDVQGLIDSMPFKAHSYNPFFLLLDMYVMIWDLTLQAVCVTAVVMMIVTFFFIPEISCSIWVAFSIVSIEIGVMGYLSLWGVNLNSTSLVCLIMCVGFSVDNAAHIAYAYVSTDIKEPNKKMTNALYFVGLPIFQACGSTIIGVLPLFLAPSYNFSVLAKTISLVMLFAGLHSMILLPVLFTIFGNLRLRSGKSPSLPSHLELPEKEAMMKEKVLIDNNNEILS</sequence>
<feature type="transmembrane region" description="Helical" evidence="7">
    <location>
        <begin position="715"/>
        <end position="741"/>
    </location>
</feature>
<dbReference type="PANTHER" id="PTHR10796">
    <property type="entry name" value="PATCHED-RELATED"/>
    <property type="match status" value="1"/>
</dbReference>
<evidence type="ECO:0000256" key="6">
    <source>
        <dbReference type="ARBA" id="ARBA00023180"/>
    </source>
</evidence>
<dbReference type="EMBL" id="CP092865">
    <property type="protein sequence ID" value="UYV64433.1"/>
    <property type="molecule type" value="Genomic_DNA"/>
</dbReference>
<dbReference type="PROSITE" id="PS50156">
    <property type="entry name" value="SSD"/>
    <property type="match status" value="1"/>
</dbReference>
<feature type="domain" description="SSD" evidence="8">
    <location>
        <begin position="251"/>
        <end position="374"/>
    </location>
</feature>
<keyword evidence="4 7" id="KW-1133">Transmembrane helix</keyword>
<dbReference type="Gene3D" id="1.20.1640.10">
    <property type="entry name" value="Multidrug efflux transporter AcrB transmembrane domain"/>
    <property type="match status" value="2"/>
</dbReference>
<dbReference type="InterPro" id="IPR000731">
    <property type="entry name" value="SSD"/>
</dbReference>
<evidence type="ECO:0000256" key="5">
    <source>
        <dbReference type="ARBA" id="ARBA00023136"/>
    </source>
</evidence>
<accession>A0ABY6K776</accession>
<dbReference type="Proteomes" id="UP001235939">
    <property type="component" value="Chromosome 03"/>
</dbReference>
<evidence type="ECO:0000313" key="9">
    <source>
        <dbReference type="EMBL" id="UYV64433.1"/>
    </source>
</evidence>
<reference evidence="9 10" key="1">
    <citation type="submission" date="2022-01" db="EMBL/GenBank/DDBJ databases">
        <title>A chromosomal length assembly of Cordylochernes scorpioides.</title>
        <authorList>
            <person name="Zeh D."/>
            <person name="Zeh J."/>
        </authorList>
    </citation>
    <scope>NUCLEOTIDE SEQUENCE [LARGE SCALE GENOMIC DNA]</scope>
    <source>
        <strain evidence="9">IN4F17</strain>
        <tissue evidence="9">Whole Body</tissue>
    </source>
</reference>
<feature type="transmembrane region" description="Helical" evidence="7">
    <location>
        <begin position="26"/>
        <end position="46"/>
    </location>
</feature>
<dbReference type="InterPro" id="IPR003392">
    <property type="entry name" value="PTHD_SSD"/>
</dbReference>
<gene>
    <name evidence="9" type="ORF">LAZ67_3000681</name>
</gene>
<feature type="transmembrane region" description="Helical" evidence="7">
    <location>
        <begin position="309"/>
        <end position="334"/>
    </location>
</feature>
<proteinExistence type="inferred from homology"/>
<feature type="transmembrane region" description="Helical" evidence="7">
    <location>
        <begin position="753"/>
        <end position="777"/>
    </location>
</feature>
<evidence type="ECO:0000256" key="7">
    <source>
        <dbReference type="SAM" id="Phobius"/>
    </source>
</evidence>
<keyword evidence="10" id="KW-1185">Reference proteome</keyword>
<dbReference type="InterPro" id="IPR051697">
    <property type="entry name" value="Patched_domain-protein"/>
</dbReference>
<dbReference type="Pfam" id="PF02460">
    <property type="entry name" value="Patched"/>
    <property type="match status" value="1"/>
</dbReference>
<dbReference type="SUPFAM" id="SSF82866">
    <property type="entry name" value="Multidrug efflux transporter AcrB transmembrane domain"/>
    <property type="match status" value="2"/>
</dbReference>
<evidence type="ECO:0000256" key="3">
    <source>
        <dbReference type="ARBA" id="ARBA00022692"/>
    </source>
</evidence>
<name>A0ABY6K776_9ARAC</name>
<dbReference type="PANTHER" id="PTHR10796:SF92">
    <property type="entry name" value="PATCHED-RELATED, ISOFORM A"/>
    <property type="match status" value="1"/>
</dbReference>
<comment type="similarity">
    <text evidence="2">Belongs to the patched family.</text>
</comment>